<dbReference type="AlphaFoldDB" id="A0A133PZE6"/>
<keyword evidence="2" id="KW-1185">Reference proteome</keyword>
<reference evidence="2" key="1">
    <citation type="submission" date="2016-01" db="EMBL/GenBank/DDBJ databases">
        <authorList>
            <person name="Mitreva M."/>
            <person name="Pepin K.H."/>
            <person name="Mihindukulasuriya K.A."/>
            <person name="Fulton R."/>
            <person name="Fronick C."/>
            <person name="O'Laughlin M."/>
            <person name="Miner T."/>
            <person name="Herter B."/>
            <person name="Rosa B.A."/>
            <person name="Cordes M."/>
            <person name="Tomlinson C."/>
            <person name="Wollam A."/>
            <person name="Palsikar V.B."/>
            <person name="Mardis E.R."/>
            <person name="Wilson R.K."/>
        </authorList>
    </citation>
    <scope>NUCLEOTIDE SEQUENCE [LARGE SCALE GENOMIC DNA]</scope>
    <source>
        <strain evidence="2">MJR7716</strain>
    </source>
</reference>
<dbReference type="PATRIC" id="fig|28128.5.peg.1982"/>
<protein>
    <submittedName>
        <fullName evidence="1">Uncharacterized protein</fullName>
    </submittedName>
</protein>
<comment type="caution">
    <text evidence="1">The sequence shown here is derived from an EMBL/GenBank/DDBJ whole genome shotgun (WGS) entry which is preliminary data.</text>
</comment>
<dbReference type="STRING" id="28128.HMPREF3226_01927"/>
<proteinExistence type="predicted"/>
<evidence type="ECO:0000313" key="2">
    <source>
        <dbReference type="Proteomes" id="UP000070533"/>
    </source>
</evidence>
<dbReference type="EMBL" id="LRQG01000172">
    <property type="protein sequence ID" value="KXA35980.1"/>
    <property type="molecule type" value="Genomic_DNA"/>
</dbReference>
<sequence>MNRAYNLDHSASIPNSYLQASFGSAIVLHQGLLSFIGSRFAFADTLAQRLATAYC</sequence>
<gene>
    <name evidence="1" type="ORF">HMPREF3226_01927</name>
</gene>
<organism evidence="1 2">
    <name type="scientific">Prevotella corporis</name>
    <dbReference type="NCBI Taxonomy" id="28128"/>
    <lineage>
        <taxon>Bacteria</taxon>
        <taxon>Pseudomonadati</taxon>
        <taxon>Bacteroidota</taxon>
        <taxon>Bacteroidia</taxon>
        <taxon>Bacteroidales</taxon>
        <taxon>Prevotellaceae</taxon>
        <taxon>Prevotella</taxon>
    </lineage>
</organism>
<evidence type="ECO:0000313" key="1">
    <source>
        <dbReference type="EMBL" id="KXA35980.1"/>
    </source>
</evidence>
<accession>A0A133PZE6</accession>
<name>A0A133PZE6_9BACT</name>
<dbReference type="Proteomes" id="UP000070533">
    <property type="component" value="Unassembled WGS sequence"/>
</dbReference>